<reference evidence="2 3" key="1">
    <citation type="journal article" date="2019" name="Environ. Microbiol.">
        <title>At the nexus of three kingdoms: the genome of the mycorrhizal fungus Gigaspora margarita provides insights into plant, endobacterial and fungal interactions.</title>
        <authorList>
            <person name="Venice F."/>
            <person name="Ghignone S."/>
            <person name="Salvioli di Fossalunga A."/>
            <person name="Amselem J."/>
            <person name="Novero M."/>
            <person name="Xianan X."/>
            <person name="Sedzielewska Toro K."/>
            <person name="Morin E."/>
            <person name="Lipzen A."/>
            <person name="Grigoriev I.V."/>
            <person name="Henrissat B."/>
            <person name="Martin F.M."/>
            <person name="Bonfante P."/>
        </authorList>
    </citation>
    <scope>NUCLEOTIDE SEQUENCE [LARGE SCALE GENOMIC DNA]</scope>
    <source>
        <strain evidence="2 3">BEG34</strain>
    </source>
</reference>
<evidence type="ECO:0000313" key="2">
    <source>
        <dbReference type="EMBL" id="KAF0549646.1"/>
    </source>
</evidence>
<proteinExistence type="predicted"/>
<feature type="region of interest" description="Disordered" evidence="1">
    <location>
        <begin position="1"/>
        <end position="26"/>
    </location>
</feature>
<dbReference type="Proteomes" id="UP000439903">
    <property type="component" value="Unassembled WGS sequence"/>
</dbReference>
<evidence type="ECO:0000256" key="1">
    <source>
        <dbReference type="SAM" id="MobiDB-lite"/>
    </source>
</evidence>
<protein>
    <submittedName>
        <fullName evidence="2">Uncharacterized protein</fullName>
    </submittedName>
</protein>
<organism evidence="2 3">
    <name type="scientific">Gigaspora margarita</name>
    <dbReference type="NCBI Taxonomy" id="4874"/>
    <lineage>
        <taxon>Eukaryota</taxon>
        <taxon>Fungi</taxon>
        <taxon>Fungi incertae sedis</taxon>
        <taxon>Mucoromycota</taxon>
        <taxon>Glomeromycotina</taxon>
        <taxon>Glomeromycetes</taxon>
        <taxon>Diversisporales</taxon>
        <taxon>Gigasporaceae</taxon>
        <taxon>Gigaspora</taxon>
    </lineage>
</organism>
<accession>A0A8H4B052</accession>
<dbReference type="OrthoDB" id="2413408at2759"/>
<sequence length="192" mass="22593">MERYKSEQASIGQKRPYEEEVPSTPPDKIRVVTFDDEDEDVFNMIMPSETYLKIRHDIRFCKKIGLLKTTTFRILSVIISLMPGYPTREFTILTLKDAIVNENFYILQSYNANDEKADVCNFGRVELASFNTQPDSANFFGDLMNEYKKIINDIDELCLKFYEMWGKYGEKVIYLDEERRLFETTQIVVRSL</sequence>
<name>A0A8H4B052_GIGMA</name>
<evidence type="ECO:0000313" key="3">
    <source>
        <dbReference type="Proteomes" id="UP000439903"/>
    </source>
</evidence>
<dbReference type="AlphaFoldDB" id="A0A8H4B052"/>
<comment type="caution">
    <text evidence="2">The sequence shown here is derived from an EMBL/GenBank/DDBJ whole genome shotgun (WGS) entry which is preliminary data.</text>
</comment>
<gene>
    <name evidence="2" type="ORF">F8M41_025073</name>
</gene>
<keyword evidence="3" id="KW-1185">Reference proteome</keyword>
<dbReference type="EMBL" id="WTPW01000089">
    <property type="protein sequence ID" value="KAF0549646.1"/>
    <property type="molecule type" value="Genomic_DNA"/>
</dbReference>